<comment type="similarity">
    <text evidence="2">Belongs to the plant LTP family.</text>
</comment>
<keyword evidence="11" id="KW-1185">Reference proteome</keyword>
<evidence type="ECO:0000256" key="4">
    <source>
        <dbReference type="ARBA" id="ARBA00022622"/>
    </source>
</evidence>
<keyword evidence="7" id="KW-0325">Glycoprotein</keyword>
<protein>
    <submittedName>
        <fullName evidence="10">Non-specific lipid-transfer protein-like protein at5g64080</fullName>
    </submittedName>
</protein>
<dbReference type="GO" id="GO:0098552">
    <property type="term" value="C:side of membrane"/>
    <property type="evidence" value="ECO:0007669"/>
    <property type="project" value="UniProtKB-KW"/>
</dbReference>
<accession>A0A830BSS8</accession>
<dbReference type="InterPro" id="IPR043325">
    <property type="entry name" value="LTSS"/>
</dbReference>
<keyword evidence="5" id="KW-0732">Signal</keyword>
<dbReference type="SMART" id="SM00499">
    <property type="entry name" value="AAI"/>
    <property type="match status" value="1"/>
</dbReference>
<comment type="subcellular location">
    <subcellularLocation>
        <location evidence="1">Cell membrane</location>
        <topology evidence="1">Lipid-anchor</topology>
        <topology evidence="1">GPI-anchor</topology>
    </subcellularLocation>
</comment>
<organism evidence="10 11">
    <name type="scientific">Phtheirospermum japonicum</name>
    <dbReference type="NCBI Taxonomy" id="374723"/>
    <lineage>
        <taxon>Eukaryota</taxon>
        <taxon>Viridiplantae</taxon>
        <taxon>Streptophyta</taxon>
        <taxon>Embryophyta</taxon>
        <taxon>Tracheophyta</taxon>
        <taxon>Spermatophyta</taxon>
        <taxon>Magnoliopsida</taxon>
        <taxon>eudicotyledons</taxon>
        <taxon>Gunneridae</taxon>
        <taxon>Pentapetalae</taxon>
        <taxon>asterids</taxon>
        <taxon>lamiids</taxon>
        <taxon>Lamiales</taxon>
        <taxon>Orobanchaceae</taxon>
        <taxon>Orobanchaceae incertae sedis</taxon>
        <taxon>Phtheirospermum</taxon>
    </lineage>
</organism>
<dbReference type="InterPro" id="IPR016140">
    <property type="entry name" value="Bifunc_inhib/LTP/seed_store"/>
</dbReference>
<keyword evidence="4" id="KW-0472">Membrane</keyword>
<dbReference type="InterPro" id="IPR036312">
    <property type="entry name" value="Bifun_inhib/LTP/seed_sf"/>
</dbReference>
<dbReference type="GO" id="GO:0005886">
    <property type="term" value="C:plasma membrane"/>
    <property type="evidence" value="ECO:0007669"/>
    <property type="project" value="UniProtKB-SubCell"/>
</dbReference>
<evidence type="ECO:0000259" key="9">
    <source>
        <dbReference type="SMART" id="SM00499"/>
    </source>
</evidence>
<evidence type="ECO:0000313" key="10">
    <source>
        <dbReference type="EMBL" id="GFP87073.1"/>
    </source>
</evidence>
<evidence type="ECO:0000256" key="1">
    <source>
        <dbReference type="ARBA" id="ARBA00004609"/>
    </source>
</evidence>
<dbReference type="EMBL" id="BMAC01000137">
    <property type="protein sequence ID" value="GFP87073.1"/>
    <property type="molecule type" value="Genomic_DNA"/>
</dbReference>
<evidence type="ECO:0000256" key="2">
    <source>
        <dbReference type="ARBA" id="ARBA00009748"/>
    </source>
</evidence>
<name>A0A830BSS8_9LAMI</name>
<evidence type="ECO:0000256" key="8">
    <source>
        <dbReference type="ARBA" id="ARBA00023288"/>
    </source>
</evidence>
<keyword evidence="6" id="KW-1015">Disulfide bond</keyword>
<feature type="domain" description="Bifunctional inhibitor/plant lipid transfer protein/seed storage helical" evidence="9">
    <location>
        <begin position="6"/>
        <end position="78"/>
    </location>
</feature>
<evidence type="ECO:0000256" key="5">
    <source>
        <dbReference type="ARBA" id="ARBA00022729"/>
    </source>
</evidence>
<dbReference type="PANTHER" id="PTHR33044">
    <property type="entry name" value="BIFUNCTIONAL INHIBITOR/LIPID-TRANSFER PROTEIN/SEED STORAGE 2S ALBUMIN SUPERFAMILY PROTEIN-RELATED"/>
    <property type="match status" value="1"/>
</dbReference>
<reference evidence="10" key="1">
    <citation type="submission" date="2020-07" db="EMBL/GenBank/DDBJ databases">
        <title>Ethylene signaling mediates host invasion by parasitic plants.</title>
        <authorList>
            <person name="Yoshida S."/>
        </authorList>
    </citation>
    <scope>NUCLEOTIDE SEQUENCE</scope>
    <source>
        <strain evidence="10">Okayama</strain>
    </source>
</reference>
<dbReference type="SUPFAM" id="SSF47699">
    <property type="entry name" value="Bifunctional inhibitor/lipid-transfer protein/seed storage 2S albumin"/>
    <property type="match status" value="1"/>
</dbReference>
<evidence type="ECO:0000256" key="7">
    <source>
        <dbReference type="ARBA" id="ARBA00023180"/>
    </source>
</evidence>
<dbReference type="AlphaFoldDB" id="A0A830BSS8"/>
<dbReference type="OrthoDB" id="659547at2759"/>
<dbReference type="Pfam" id="PF14368">
    <property type="entry name" value="LTP_2"/>
    <property type="match status" value="1"/>
</dbReference>
<dbReference type="Gene3D" id="1.10.110.10">
    <property type="entry name" value="Plant lipid-transfer and hydrophobic proteins"/>
    <property type="match status" value="1"/>
</dbReference>
<dbReference type="CDD" id="cd00010">
    <property type="entry name" value="AAI_LTSS"/>
    <property type="match status" value="1"/>
</dbReference>
<keyword evidence="3" id="KW-1003">Cell membrane</keyword>
<evidence type="ECO:0000256" key="3">
    <source>
        <dbReference type="ARBA" id="ARBA00022475"/>
    </source>
</evidence>
<comment type="caution">
    <text evidence="10">The sequence shown here is derived from an EMBL/GenBank/DDBJ whole genome shotgun (WGS) entry which is preliminary data.</text>
</comment>
<dbReference type="Proteomes" id="UP000653305">
    <property type="component" value="Unassembled WGS sequence"/>
</dbReference>
<keyword evidence="4" id="KW-0336">GPI-anchor</keyword>
<gene>
    <name evidence="10" type="ORF">PHJA_000851100</name>
</gene>
<sequence length="96" mass="10186">MKLSSCLAYLMRGSVTADPDRTCCDGLSNVLATDNGAVCLCGAFIDRAGLSGVQLNDTRALSLPTDCFVTNYPSAANCSCKFSSPCFSIYIYVHLV</sequence>
<evidence type="ECO:0000256" key="6">
    <source>
        <dbReference type="ARBA" id="ARBA00023157"/>
    </source>
</evidence>
<keyword evidence="8" id="KW-0449">Lipoprotein</keyword>
<proteinExistence type="inferred from homology"/>
<evidence type="ECO:0000313" key="11">
    <source>
        <dbReference type="Proteomes" id="UP000653305"/>
    </source>
</evidence>